<dbReference type="EMBL" id="CAKOFQ010007933">
    <property type="protein sequence ID" value="CAH2009950.1"/>
    <property type="molecule type" value="Genomic_DNA"/>
</dbReference>
<dbReference type="Proteomes" id="UP001152888">
    <property type="component" value="Unassembled WGS sequence"/>
</dbReference>
<accession>A0A9P0MCR2</accession>
<name>A0A9P0MCR2_ACAOB</name>
<organism evidence="2 3">
    <name type="scientific">Acanthoscelides obtectus</name>
    <name type="common">Bean weevil</name>
    <name type="synonym">Bruchus obtectus</name>
    <dbReference type="NCBI Taxonomy" id="200917"/>
    <lineage>
        <taxon>Eukaryota</taxon>
        <taxon>Metazoa</taxon>
        <taxon>Ecdysozoa</taxon>
        <taxon>Arthropoda</taxon>
        <taxon>Hexapoda</taxon>
        <taxon>Insecta</taxon>
        <taxon>Pterygota</taxon>
        <taxon>Neoptera</taxon>
        <taxon>Endopterygota</taxon>
        <taxon>Coleoptera</taxon>
        <taxon>Polyphaga</taxon>
        <taxon>Cucujiformia</taxon>
        <taxon>Chrysomeloidea</taxon>
        <taxon>Chrysomelidae</taxon>
        <taxon>Bruchinae</taxon>
        <taxon>Bruchini</taxon>
        <taxon>Acanthoscelides</taxon>
    </lineage>
</organism>
<keyword evidence="3" id="KW-1185">Reference proteome</keyword>
<comment type="caution">
    <text evidence="2">The sequence shown here is derived from an EMBL/GenBank/DDBJ whole genome shotgun (WGS) entry which is preliminary data.</text>
</comment>
<evidence type="ECO:0000313" key="3">
    <source>
        <dbReference type="Proteomes" id="UP001152888"/>
    </source>
</evidence>
<proteinExistence type="predicted"/>
<protein>
    <submittedName>
        <fullName evidence="2">Uncharacterized protein</fullName>
    </submittedName>
</protein>
<evidence type="ECO:0000313" key="2">
    <source>
        <dbReference type="EMBL" id="CAH2009950.1"/>
    </source>
</evidence>
<reference evidence="2" key="1">
    <citation type="submission" date="2022-03" db="EMBL/GenBank/DDBJ databases">
        <authorList>
            <person name="Sayadi A."/>
        </authorList>
    </citation>
    <scope>NUCLEOTIDE SEQUENCE</scope>
</reference>
<feature type="compositionally biased region" description="Polar residues" evidence="1">
    <location>
        <begin position="7"/>
        <end position="20"/>
    </location>
</feature>
<dbReference type="AlphaFoldDB" id="A0A9P0MCR2"/>
<sequence>MKRHISRQFSVGMENSNVDG</sequence>
<gene>
    <name evidence="2" type="ORF">ACAOBT_LOCUS31221</name>
</gene>
<feature type="region of interest" description="Disordered" evidence="1">
    <location>
        <begin position="1"/>
        <end position="20"/>
    </location>
</feature>
<evidence type="ECO:0000256" key="1">
    <source>
        <dbReference type="SAM" id="MobiDB-lite"/>
    </source>
</evidence>